<dbReference type="EnsemblPlants" id="AET5Gv20601900.2">
    <property type="protein sequence ID" value="AET5Gv20601900.2"/>
    <property type="gene ID" value="AET5Gv20601900"/>
</dbReference>
<dbReference type="SUPFAM" id="SSF54695">
    <property type="entry name" value="POZ domain"/>
    <property type="match status" value="1"/>
</dbReference>
<name>A0A453L2V0_AEGTS</name>
<protein>
    <recommendedName>
        <fullName evidence="3">BTB domain-containing protein</fullName>
    </recommendedName>
</protein>
<dbReference type="EnsemblPlants" id="AET5Gv20601900.10">
    <property type="protein sequence ID" value="AET5Gv20601900.10"/>
    <property type="gene ID" value="AET5Gv20601900"/>
</dbReference>
<dbReference type="Gene3D" id="3.30.710.10">
    <property type="entry name" value="Potassium Channel Kv1.1, Chain A"/>
    <property type="match status" value="1"/>
</dbReference>
<accession>A0A453L2V0</accession>
<dbReference type="InterPro" id="IPR011333">
    <property type="entry name" value="SKP1/BTB/POZ_sf"/>
</dbReference>
<evidence type="ECO:0000256" key="2">
    <source>
        <dbReference type="SAM" id="MobiDB-lite"/>
    </source>
</evidence>
<feature type="region of interest" description="Disordered" evidence="2">
    <location>
        <begin position="320"/>
        <end position="368"/>
    </location>
</feature>
<dbReference type="Gramene" id="AET5Gv20601900.5">
    <property type="protein sequence ID" value="AET5Gv20601900.5"/>
    <property type="gene ID" value="AET5Gv20601900"/>
</dbReference>
<dbReference type="GeneID" id="109757581"/>
<dbReference type="SMART" id="SM00225">
    <property type="entry name" value="BTB"/>
    <property type="match status" value="1"/>
</dbReference>
<reference evidence="4" key="5">
    <citation type="journal article" date="2021" name="G3 (Bethesda)">
        <title>Aegilops tauschii genome assembly Aet v5.0 features greater sequence contiguity and improved annotation.</title>
        <authorList>
            <person name="Wang L."/>
            <person name="Zhu T."/>
            <person name="Rodriguez J.C."/>
            <person name="Deal K.R."/>
            <person name="Dubcovsky J."/>
            <person name="McGuire P.E."/>
            <person name="Lux T."/>
            <person name="Spannagl M."/>
            <person name="Mayer K.F.X."/>
            <person name="Baldrich P."/>
            <person name="Meyers B.C."/>
            <person name="Huo N."/>
            <person name="Gu Y.Q."/>
            <person name="Zhou H."/>
            <person name="Devos K.M."/>
            <person name="Bennetzen J.L."/>
            <person name="Unver T."/>
            <person name="Budak H."/>
            <person name="Gulick P.J."/>
            <person name="Galiba G."/>
            <person name="Kalapos B."/>
            <person name="Nelson D.R."/>
            <person name="Li P."/>
            <person name="You F.M."/>
            <person name="Luo M.C."/>
            <person name="Dvorak J."/>
        </authorList>
    </citation>
    <scope>NUCLEOTIDE SEQUENCE [LARGE SCALE GENOMIC DNA]</scope>
    <source>
        <strain evidence="4">cv. AL8/78</strain>
    </source>
</reference>
<dbReference type="PROSITE" id="PS50097">
    <property type="entry name" value="BTB"/>
    <property type="match status" value="1"/>
</dbReference>
<dbReference type="InterPro" id="IPR044714">
    <property type="entry name" value="AtSIBP1-like"/>
</dbReference>
<dbReference type="RefSeq" id="XP_020171996.1">
    <property type="nucleotide sequence ID" value="XM_020316407.4"/>
</dbReference>
<evidence type="ECO:0000256" key="1">
    <source>
        <dbReference type="ARBA" id="ARBA00004906"/>
    </source>
</evidence>
<reference evidence="4" key="3">
    <citation type="journal article" date="2017" name="Nature">
        <title>Genome sequence of the progenitor of the wheat D genome Aegilops tauschii.</title>
        <authorList>
            <person name="Luo M.C."/>
            <person name="Gu Y.Q."/>
            <person name="Puiu D."/>
            <person name="Wang H."/>
            <person name="Twardziok S.O."/>
            <person name="Deal K.R."/>
            <person name="Huo N."/>
            <person name="Zhu T."/>
            <person name="Wang L."/>
            <person name="Wang Y."/>
            <person name="McGuire P.E."/>
            <person name="Liu S."/>
            <person name="Long H."/>
            <person name="Ramasamy R.K."/>
            <person name="Rodriguez J.C."/>
            <person name="Van S.L."/>
            <person name="Yuan L."/>
            <person name="Wang Z."/>
            <person name="Xia Z."/>
            <person name="Xiao L."/>
            <person name="Anderson O.D."/>
            <person name="Ouyang S."/>
            <person name="Liang Y."/>
            <person name="Zimin A.V."/>
            <person name="Pertea G."/>
            <person name="Qi P."/>
            <person name="Bennetzen J.L."/>
            <person name="Dai X."/>
            <person name="Dawson M.W."/>
            <person name="Muller H.G."/>
            <person name="Kugler K."/>
            <person name="Rivarola-Duarte L."/>
            <person name="Spannagl M."/>
            <person name="Mayer K.F.X."/>
            <person name="Lu F.H."/>
            <person name="Bevan M.W."/>
            <person name="Leroy P."/>
            <person name="Li P."/>
            <person name="You F.M."/>
            <person name="Sun Q."/>
            <person name="Liu Z."/>
            <person name="Lyons E."/>
            <person name="Wicker T."/>
            <person name="Salzberg S.L."/>
            <person name="Devos K.M."/>
            <person name="Dvorak J."/>
        </authorList>
    </citation>
    <scope>NUCLEOTIDE SEQUENCE [LARGE SCALE GENOMIC DNA]</scope>
    <source>
        <strain evidence="4">cv. AL8/78</strain>
    </source>
</reference>
<dbReference type="OMA" id="ECKSRRC"/>
<reference evidence="5" key="1">
    <citation type="journal article" date="2014" name="Science">
        <title>Ancient hybridizations among the ancestral genomes of bread wheat.</title>
        <authorList>
            <consortium name="International Wheat Genome Sequencing Consortium,"/>
            <person name="Marcussen T."/>
            <person name="Sandve S.R."/>
            <person name="Heier L."/>
            <person name="Spannagl M."/>
            <person name="Pfeifer M."/>
            <person name="Jakobsen K.S."/>
            <person name="Wulff B.B."/>
            <person name="Steuernagel B."/>
            <person name="Mayer K.F."/>
            <person name="Olsen O.A."/>
        </authorList>
    </citation>
    <scope>NUCLEOTIDE SEQUENCE [LARGE SCALE GENOMIC DNA]</scope>
    <source>
        <strain evidence="5">cv. AL8/78</strain>
    </source>
</reference>
<dbReference type="Gramene" id="AET5Gv20601900.2">
    <property type="protein sequence ID" value="AET5Gv20601900.2"/>
    <property type="gene ID" value="AET5Gv20601900"/>
</dbReference>
<proteinExistence type="predicted"/>
<evidence type="ECO:0000259" key="3">
    <source>
        <dbReference type="PROSITE" id="PS50097"/>
    </source>
</evidence>
<dbReference type="RefSeq" id="XP_020171993.1">
    <property type="nucleotide sequence ID" value="XM_020316404.4"/>
</dbReference>
<comment type="pathway">
    <text evidence="1">Protein modification; protein ubiquitination.</text>
</comment>
<reference evidence="4" key="4">
    <citation type="submission" date="2019-03" db="UniProtKB">
        <authorList>
            <consortium name="EnsemblPlants"/>
        </authorList>
    </citation>
    <scope>IDENTIFICATION</scope>
</reference>
<dbReference type="STRING" id="200361.A0A453L2V0"/>
<feature type="domain" description="BTB" evidence="3">
    <location>
        <begin position="157"/>
        <end position="224"/>
    </location>
</feature>
<dbReference type="InterPro" id="IPR000210">
    <property type="entry name" value="BTB/POZ_dom"/>
</dbReference>
<feature type="compositionally biased region" description="Basic and acidic residues" evidence="2">
    <location>
        <begin position="321"/>
        <end position="333"/>
    </location>
</feature>
<keyword evidence="5" id="KW-1185">Reference proteome</keyword>
<evidence type="ECO:0000313" key="4">
    <source>
        <dbReference type="EnsemblPlants" id="AET5Gv20601900.11"/>
    </source>
</evidence>
<organism evidence="4 5">
    <name type="scientific">Aegilops tauschii subsp. strangulata</name>
    <name type="common">Goatgrass</name>
    <dbReference type="NCBI Taxonomy" id="200361"/>
    <lineage>
        <taxon>Eukaryota</taxon>
        <taxon>Viridiplantae</taxon>
        <taxon>Streptophyta</taxon>
        <taxon>Embryophyta</taxon>
        <taxon>Tracheophyta</taxon>
        <taxon>Spermatophyta</taxon>
        <taxon>Magnoliopsida</taxon>
        <taxon>Liliopsida</taxon>
        <taxon>Poales</taxon>
        <taxon>Poaceae</taxon>
        <taxon>BOP clade</taxon>
        <taxon>Pooideae</taxon>
        <taxon>Triticodae</taxon>
        <taxon>Triticeae</taxon>
        <taxon>Triticinae</taxon>
        <taxon>Aegilops</taxon>
    </lineage>
</organism>
<dbReference type="KEGG" id="ats:109757581"/>
<dbReference type="PANTHER" id="PTHR46672">
    <property type="entry name" value="OS08G0495500 PROTEIN-RELATED"/>
    <property type="match status" value="1"/>
</dbReference>
<dbReference type="PANTHER" id="PTHR46672:SF4">
    <property type="entry name" value="OS08G0495500 PROTEIN"/>
    <property type="match status" value="1"/>
</dbReference>
<dbReference type="Proteomes" id="UP000015105">
    <property type="component" value="Chromosome 5D"/>
</dbReference>
<dbReference type="AlphaFoldDB" id="A0A453L2V0"/>
<sequence>MSTLAPGKDVEIEERFVLLELGPNEQTGKSKKDFVVGMWRWQLSVLRSGKETLVTLSPLHILNEVVFSVSLKLTYFPQGRPVVLHNLKEVDVPLKHPYTWTVMGGCESRCLVEIKFGVNYKAYGRTHYILRPRRMSTTSVEQAQSSVARMLREDILTDITINAVGGSIRAHRAVLAARSPVFMSMFTHDLREKELSTVDISDMSIEACQAFVGCVYGVAMSEEELLVHRSELVVASDKYGVENLKKVCEESMIVDVSTENLLERLQMAHTYSLPALKRTCVRLLVDFGRMYEIPNDFEEFMKTADQDIVGEIRSTAMLRGRKLEDRQKPSAEKTRRRKSMPSQDSDGGAPGKRVRRLNVRLAGDEWAK</sequence>
<dbReference type="RefSeq" id="XP_020171995.1">
    <property type="nucleotide sequence ID" value="XM_020316406.4"/>
</dbReference>
<dbReference type="EnsemblPlants" id="AET5Gv20601900.5">
    <property type="protein sequence ID" value="AET5Gv20601900.5"/>
    <property type="gene ID" value="AET5Gv20601900"/>
</dbReference>
<reference evidence="5" key="2">
    <citation type="journal article" date="2017" name="Nat. Plants">
        <title>The Aegilops tauschii genome reveals multiple impacts of transposons.</title>
        <authorList>
            <person name="Zhao G."/>
            <person name="Zou C."/>
            <person name="Li K."/>
            <person name="Wang K."/>
            <person name="Li T."/>
            <person name="Gao L."/>
            <person name="Zhang X."/>
            <person name="Wang H."/>
            <person name="Yang Z."/>
            <person name="Liu X."/>
            <person name="Jiang W."/>
            <person name="Mao L."/>
            <person name="Kong X."/>
            <person name="Jiao Y."/>
            <person name="Jia J."/>
        </authorList>
    </citation>
    <scope>NUCLEOTIDE SEQUENCE [LARGE SCALE GENOMIC DNA]</scope>
    <source>
        <strain evidence="5">cv. AL8/78</strain>
    </source>
</reference>
<evidence type="ECO:0000313" key="5">
    <source>
        <dbReference type="Proteomes" id="UP000015105"/>
    </source>
</evidence>
<dbReference type="RefSeq" id="XP_020171992.1">
    <property type="nucleotide sequence ID" value="XM_020316403.4"/>
</dbReference>
<dbReference type="OrthoDB" id="685334at2759"/>
<dbReference type="Gramene" id="AET5Gv20601900.10">
    <property type="protein sequence ID" value="AET5Gv20601900.10"/>
    <property type="gene ID" value="AET5Gv20601900"/>
</dbReference>
<dbReference type="Gramene" id="AET5Gv20601900.11">
    <property type="protein sequence ID" value="AET5Gv20601900.11"/>
    <property type="gene ID" value="AET5Gv20601900"/>
</dbReference>
<dbReference type="EnsemblPlants" id="AET5Gv20601900.11">
    <property type="protein sequence ID" value="AET5Gv20601900.11"/>
    <property type="gene ID" value="AET5Gv20601900"/>
</dbReference>
<dbReference type="Pfam" id="PF00651">
    <property type="entry name" value="BTB"/>
    <property type="match status" value="1"/>
</dbReference>